<dbReference type="Proteomes" id="UP001054902">
    <property type="component" value="Unassembled WGS sequence"/>
</dbReference>
<protein>
    <submittedName>
        <fullName evidence="1">Uncharacterized protein</fullName>
    </submittedName>
</protein>
<accession>A0AAD3H4X2</accession>
<name>A0AAD3H4X2_9STRA</name>
<dbReference type="EMBL" id="BLLK01000040">
    <property type="protein sequence ID" value="GFH50732.1"/>
    <property type="molecule type" value="Genomic_DNA"/>
</dbReference>
<organism evidence="1 2">
    <name type="scientific">Chaetoceros tenuissimus</name>
    <dbReference type="NCBI Taxonomy" id="426638"/>
    <lineage>
        <taxon>Eukaryota</taxon>
        <taxon>Sar</taxon>
        <taxon>Stramenopiles</taxon>
        <taxon>Ochrophyta</taxon>
        <taxon>Bacillariophyta</taxon>
        <taxon>Coscinodiscophyceae</taxon>
        <taxon>Chaetocerotophycidae</taxon>
        <taxon>Chaetocerotales</taxon>
        <taxon>Chaetocerotaceae</taxon>
        <taxon>Chaetoceros</taxon>
    </lineage>
</organism>
<reference evidence="1 2" key="1">
    <citation type="journal article" date="2021" name="Sci. Rep.">
        <title>The genome of the diatom Chaetoceros tenuissimus carries an ancient integrated fragment of an extant virus.</title>
        <authorList>
            <person name="Hongo Y."/>
            <person name="Kimura K."/>
            <person name="Takaki Y."/>
            <person name="Yoshida Y."/>
            <person name="Baba S."/>
            <person name="Kobayashi G."/>
            <person name="Nagasaki K."/>
            <person name="Hano T."/>
            <person name="Tomaru Y."/>
        </authorList>
    </citation>
    <scope>NUCLEOTIDE SEQUENCE [LARGE SCALE GENOMIC DNA]</scope>
    <source>
        <strain evidence="1 2">NIES-3715</strain>
    </source>
</reference>
<keyword evidence="2" id="KW-1185">Reference proteome</keyword>
<proteinExistence type="predicted"/>
<sequence length="159" mass="17974">MPGLIPKGDDKSTSSIEKIEENEAAFISIQEVIREDASIEEVGEELAWRLTDHDYEVFHENLLMGYTPIEELYHQPPREIETHVFQDKIQLKTFEEATTEFKIAVMRGITSIMGQAAAPNMAKNAIFYLTKSSRLPYPLHSFMGQVAVLSTDPRTGSID</sequence>
<dbReference type="AlphaFoldDB" id="A0AAD3H4X2"/>
<evidence type="ECO:0000313" key="2">
    <source>
        <dbReference type="Proteomes" id="UP001054902"/>
    </source>
</evidence>
<comment type="caution">
    <text evidence="1">The sequence shown here is derived from an EMBL/GenBank/DDBJ whole genome shotgun (WGS) entry which is preliminary data.</text>
</comment>
<gene>
    <name evidence="1" type="ORF">CTEN210_07208</name>
</gene>
<evidence type="ECO:0000313" key="1">
    <source>
        <dbReference type="EMBL" id="GFH50732.1"/>
    </source>
</evidence>